<reference evidence="6" key="2">
    <citation type="submission" date="2020-11" db="EMBL/GenBank/DDBJ databases">
        <title>Description of novel Gluconobacter species.</title>
        <authorList>
            <person name="Cleenwerck I."/>
            <person name="Cnockaert M."/>
            <person name="Borremans W."/>
            <person name="Wieme A.D."/>
            <person name="De Vuyst L."/>
            <person name="Vandamme P."/>
        </authorList>
    </citation>
    <scope>NUCLEOTIDE SEQUENCE</scope>
    <source>
        <strain evidence="6">LMG 27748</strain>
    </source>
</reference>
<keyword evidence="3" id="KW-0804">Transcription</keyword>
<name>A0ABR9YF99_9PROT</name>
<evidence type="ECO:0000313" key="6">
    <source>
        <dbReference type="EMBL" id="MBF0877192.1"/>
    </source>
</evidence>
<keyword evidence="7" id="KW-1185">Reference proteome</keyword>
<dbReference type="InterPro" id="IPR009057">
    <property type="entry name" value="Homeodomain-like_sf"/>
</dbReference>
<evidence type="ECO:0000256" key="3">
    <source>
        <dbReference type="ARBA" id="ARBA00023163"/>
    </source>
</evidence>
<dbReference type="PANTHER" id="PTHR30055:SF220">
    <property type="entry name" value="TETR-FAMILY REGULATORY PROTEIN"/>
    <property type="match status" value="1"/>
</dbReference>
<accession>A0ABR9YF99</accession>
<dbReference type="EMBL" id="JABCQO010000008">
    <property type="protein sequence ID" value="MBF0877192.1"/>
    <property type="molecule type" value="Genomic_DNA"/>
</dbReference>
<dbReference type="InterPro" id="IPR001647">
    <property type="entry name" value="HTH_TetR"/>
</dbReference>
<dbReference type="RefSeq" id="WP_194255568.1">
    <property type="nucleotide sequence ID" value="NZ_JABCQO010000008.1"/>
</dbReference>
<feature type="domain" description="HTH tetR-type" evidence="5">
    <location>
        <begin position="19"/>
        <end position="79"/>
    </location>
</feature>
<evidence type="ECO:0000256" key="4">
    <source>
        <dbReference type="PROSITE-ProRule" id="PRU00335"/>
    </source>
</evidence>
<comment type="caution">
    <text evidence="6">The sequence shown here is derived from an EMBL/GenBank/DDBJ whole genome shotgun (WGS) entry which is preliminary data.</text>
</comment>
<dbReference type="PROSITE" id="PS50977">
    <property type="entry name" value="HTH_TETR_2"/>
    <property type="match status" value="1"/>
</dbReference>
<organism evidence="6 7">
    <name type="scientific">Gluconobacter cerevisiae</name>
    <dbReference type="NCBI Taxonomy" id="1379734"/>
    <lineage>
        <taxon>Bacteria</taxon>
        <taxon>Pseudomonadati</taxon>
        <taxon>Pseudomonadota</taxon>
        <taxon>Alphaproteobacteria</taxon>
        <taxon>Acetobacterales</taxon>
        <taxon>Acetobacteraceae</taxon>
        <taxon>Gluconobacter</taxon>
    </lineage>
</organism>
<dbReference type="Pfam" id="PF00440">
    <property type="entry name" value="TetR_N"/>
    <property type="match status" value="1"/>
</dbReference>
<dbReference type="SUPFAM" id="SSF46689">
    <property type="entry name" value="Homeodomain-like"/>
    <property type="match status" value="1"/>
</dbReference>
<reference evidence="6" key="1">
    <citation type="submission" date="2020-04" db="EMBL/GenBank/DDBJ databases">
        <authorList>
            <person name="Sombolestani A."/>
        </authorList>
    </citation>
    <scope>NUCLEOTIDE SEQUENCE</scope>
    <source>
        <strain evidence="6">LMG 27748</strain>
    </source>
</reference>
<evidence type="ECO:0000256" key="1">
    <source>
        <dbReference type="ARBA" id="ARBA00023015"/>
    </source>
</evidence>
<gene>
    <name evidence="6" type="ORF">HKD21_10070</name>
</gene>
<dbReference type="PRINTS" id="PR00455">
    <property type="entry name" value="HTHTETR"/>
</dbReference>
<evidence type="ECO:0000313" key="7">
    <source>
        <dbReference type="Proteomes" id="UP000630952"/>
    </source>
</evidence>
<keyword evidence="2 4" id="KW-0238">DNA-binding</keyword>
<dbReference type="SUPFAM" id="SSF48498">
    <property type="entry name" value="Tetracyclin repressor-like, C-terminal domain"/>
    <property type="match status" value="1"/>
</dbReference>
<feature type="DNA-binding region" description="H-T-H motif" evidence="4">
    <location>
        <begin position="42"/>
        <end position="61"/>
    </location>
</feature>
<protein>
    <submittedName>
        <fullName evidence="6">TetR/AcrR family transcriptional regulator</fullName>
    </submittedName>
</protein>
<dbReference type="Proteomes" id="UP000630952">
    <property type="component" value="Unassembled WGS sequence"/>
</dbReference>
<evidence type="ECO:0000259" key="5">
    <source>
        <dbReference type="PROSITE" id="PS50977"/>
    </source>
</evidence>
<proteinExistence type="predicted"/>
<evidence type="ECO:0000256" key="2">
    <source>
        <dbReference type="ARBA" id="ARBA00023125"/>
    </source>
</evidence>
<dbReference type="Pfam" id="PF13305">
    <property type="entry name" value="TetR_C_33"/>
    <property type="match status" value="1"/>
</dbReference>
<keyword evidence="1" id="KW-0805">Transcription regulation</keyword>
<dbReference type="PANTHER" id="PTHR30055">
    <property type="entry name" value="HTH-TYPE TRANSCRIPTIONAL REGULATOR RUTR"/>
    <property type="match status" value="1"/>
</dbReference>
<dbReference type="Gene3D" id="1.10.357.10">
    <property type="entry name" value="Tetracycline Repressor, domain 2"/>
    <property type="match status" value="1"/>
</dbReference>
<dbReference type="InterPro" id="IPR050109">
    <property type="entry name" value="HTH-type_TetR-like_transc_reg"/>
</dbReference>
<sequence length="191" mass="20428">MKHSAGAKSSGSRKTYHHGALRKVLLDAARAEIAAHGARGLSMASLARRAGVAQSAPYRHFSDREDLLFSVATDGFERFTEALLEAASDGDDMSALSRMAAAYLVFGERNVELYRLMFASGLVPGAASDSPLKRAASASFQPLLDRVTALDSPTSHLSAHVRWGQLHGLVMLKADGFIHDSVEALMGVISF</sequence>
<dbReference type="InterPro" id="IPR025996">
    <property type="entry name" value="MT1864/Rv1816-like_C"/>
</dbReference>
<dbReference type="InterPro" id="IPR036271">
    <property type="entry name" value="Tet_transcr_reg_TetR-rel_C_sf"/>
</dbReference>